<dbReference type="EMBL" id="JAKJLQ010000003">
    <property type="protein sequence ID" value="MDF6100682.1"/>
    <property type="molecule type" value="Genomic_DNA"/>
</dbReference>
<reference evidence="2" key="1">
    <citation type="journal article" date="2022" name="Data Brief">
        <title>Draft genome sequence data of Gordonia hongkongensis strain EUFUS-Z928 isolated from the octocoral Eunicea fusca.</title>
        <authorList>
            <person name="Sanchez-Suarez J."/>
            <person name="Diaz L."/>
            <person name="Melo-Bolivar J."/>
            <person name="Villamil L."/>
        </authorList>
    </citation>
    <scope>NUCLEOTIDE SEQUENCE</scope>
    <source>
        <strain evidence="2">EUFUS-Z928</strain>
    </source>
</reference>
<gene>
    <name evidence="2" type="ORF">L2299_06420</name>
    <name evidence="3" type="ORF">P9A14_10180</name>
</gene>
<dbReference type="InterPro" id="IPR036291">
    <property type="entry name" value="NAD(P)-bd_dom_sf"/>
</dbReference>
<dbReference type="Gene3D" id="3.40.50.720">
    <property type="entry name" value="NAD(P)-binding Rossmann-like Domain"/>
    <property type="match status" value="1"/>
</dbReference>
<dbReference type="SUPFAM" id="SSF51735">
    <property type="entry name" value="NAD(P)-binding Rossmann-fold domains"/>
    <property type="match status" value="1"/>
</dbReference>
<name>A0AAX3TCW9_9ACTN</name>
<evidence type="ECO:0000313" key="4">
    <source>
        <dbReference type="Proteomes" id="UP001152308"/>
    </source>
</evidence>
<dbReference type="PANTHER" id="PTHR43162:SF1">
    <property type="entry name" value="PRESTALK A DIFFERENTIATION PROTEIN A"/>
    <property type="match status" value="1"/>
</dbReference>
<dbReference type="Proteomes" id="UP001213504">
    <property type="component" value="Chromosome"/>
</dbReference>
<dbReference type="EMBL" id="CP121270">
    <property type="protein sequence ID" value="WFP26815.1"/>
    <property type="molecule type" value="Genomic_DNA"/>
</dbReference>
<evidence type="ECO:0000259" key="1">
    <source>
        <dbReference type="Pfam" id="PF13460"/>
    </source>
</evidence>
<dbReference type="AlphaFoldDB" id="A0AAX3TCW9"/>
<sequence>MYTILGATGTVGAQVTTRLLDAGHRVRAVGRSSERLDALARLGADTAVADTTDSSALATAMRDSDAVFVMQPVDHTAADHLASQRTMTDAIVRALRESGVPRVVALSSVGAEISSGTGFLVGLHILEQRLAELSGVEVLALRAGWFYDNARSYLPLMQNAGIVADSLDPHVAVPMVATRDIAAAAVDALVGTGWGGKHLSREILGPVNVDQATVTAALGRAFGLPKLRYERLSDDDMVATLVDEAGFSPDVAGHHVGMTRAINDGRVVGRRPGTTVLTGPTTIDDYATGLAAAAMATTSSPTDQLSR</sequence>
<dbReference type="Pfam" id="PF13460">
    <property type="entry name" value="NAD_binding_10"/>
    <property type="match status" value="1"/>
</dbReference>
<evidence type="ECO:0000313" key="3">
    <source>
        <dbReference type="EMBL" id="WFP26815.1"/>
    </source>
</evidence>
<evidence type="ECO:0000313" key="5">
    <source>
        <dbReference type="Proteomes" id="UP001213504"/>
    </source>
</evidence>
<dbReference type="RefSeq" id="WP_065628936.1">
    <property type="nucleotide sequence ID" value="NZ_CP121270.1"/>
</dbReference>
<proteinExistence type="predicted"/>
<dbReference type="InterPro" id="IPR051604">
    <property type="entry name" value="Ergot_Alk_Oxidoreductase"/>
</dbReference>
<keyword evidence="4" id="KW-1185">Reference proteome</keyword>
<reference evidence="3" key="3">
    <citation type="submission" date="2023-04" db="EMBL/GenBank/DDBJ databases">
        <title>Complete genome sequence of a phthalic acid esters degrading bacterial strain.</title>
        <authorList>
            <person name="Weng L."/>
            <person name="Jia Y."/>
            <person name="Ren L."/>
        </authorList>
    </citation>
    <scope>NUCLEOTIDE SEQUENCE</scope>
    <source>
        <strain evidence="3">RL-LY01</strain>
    </source>
</reference>
<dbReference type="PANTHER" id="PTHR43162">
    <property type="match status" value="1"/>
</dbReference>
<organism evidence="3 5">
    <name type="scientific">Gordonia hongkongensis</name>
    <dbReference type="NCBI Taxonomy" id="1701090"/>
    <lineage>
        <taxon>Bacteria</taxon>
        <taxon>Bacillati</taxon>
        <taxon>Actinomycetota</taxon>
        <taxon>Actinomycetes</taxon>
        <taxon>Mycobacteriales</taxon>
        <taxon>Gordoniaceae</taxon>
        <taxon>Gordonia</taxon>
    </lineage>
</organism>
<dbReference type="Gene3D" id="3.90.25.10">
    <property type="entry name" value="UDP-galactose 4-epimerase, domain 1"/>
    <property type="match status" value="1"/>
</dbReference>
<dbReference type="InterPro" id="IPR016040">
    <property type="entry name" value="NAD(P)-bd_dom"/>
</dbReference>
<dbReference type="Proteomes" id="UP001152308">
    <property type="component" value="Unassembled WGS sequence"/>
</dbReference>
<evidence type="ECO:0000313" key="2">
    <source>
        <dbReference type="EMBL" id="MDF6100682.1"/>
    </source>
</evidence>
<reference evidence="2" key="2">
    <citation type="submission" date="2022-01" db="EMBL/GenBank/DDBJ databases">
        <authorList>
            <person name="Sanchez-Suarez J."/>
            <person name="Villamil L."/>
            <person name="Diaz L.E."/>
        </authorList>
    </citation>
    <scope>NUCLEOTIDE SEQUENCE</scope>
    <source>
        <strain evidence="2">EUFUS-Z928</strain>
    </source>
</reference>
<feature type="domain" description="NAD(P)-binding" evidence="1">
    <location>
        <begin position="6"/>
        <end position="189"/>
    </location>
</feature>
<protein>
    <submittedName>
        <fullName evidence="3">NAD(P)H-binding protein</fullName>
    </submittedName>
</protein>
<accession>A0AAX3TCW9</accession>